<dbReference type="InterPro" id="IPR013848">
    <property type="entry name" value="Methylthiotransferase_N"/>
</dbReference>
<dbReference type="PANTHER" id="PTHR11918">
    <property type="entry name" value="RADICAL SAM PROTEINS"/>
    <property type="match status" value="1"/>
</dbReference>
<dbReference type="RefSeq" id="WP_014769511.1">
    <property type="nucleotide sequence ID" value="NC_018002.1"/>
</dbReference>
<dbReference type="CDD" id="cd01335">
    <property type="entry name" value="Radical_SAM"/>
    <property type="match status" value="1"/>
</dbReference>
<reference evidence="10 11" key="1">
    <citation type="submission" date="2012-06" db="EMBL/GenBank/DDBJ databases">
        <title>Complete sequence of Sulfurospirillum barnesii SES-3.</title>
        <authorList>
            <consortium name="US DOE Joint Genome Institute"/>
            <person name="Lucas S."/>
            <person name="Han J."/>
            <person name="Lapidus A."/>
            <person name="Cheng J.-F."/>
            <person name="Goodwin L."/>
            <person name="Pitluck S."/>
            <person name="Peters L."/>
            <person name="Ovchinnikova G."/>
            <person name="Lu M."/>
            <person name="Detter J.C."/>
            <person name="Han C."/>
            <person name="Tapia R."/>
            <person name="Land M."/>
            <person name="Hauser L."/>
            <person name="Kyrpides N."/>
            <person name="Ivanova N."/>
            <person name="Pagani I."/>
            <person name="Stolz J."/>
            <person name="Arkin A."/>
            <person name="Dehal P."/>
            <person name="Oremland R."/>
            <person name="Saltikov C."/>
            <person name="Basu P."/>
            <person name="Hollibaugh J."/>
            <person name="Newman D."/>
            <person name="Stolyar S."/>
            <person name="Hazen T."/>
            <person name="Woyke T."/>
        </authorList>
    </citation>
    <scope>NUCLEOTIDE SEQUENCE [LARGE SCALE GENOMIC DNA]</scope>
    <source>
        <strain evidence="11">ATCC 700032 / DSM 10660 / SES-3</strain>
    </source>
</reference>
<dbReference type="NCBIfam" id="TIGR01579">
    <property type="entry name" value="MiaB-like-C"/>
    <property type="match status" value="1"/>
</dbReference>
<dbReference type="HOGENOM" id="CLU_018697_1_0_7"/>
<dbReference type="InterPro" id="IPR023404">
    <property type="entry name" value="rSAM_horseshoe"/>
</dbReference>
<protein>
    <submittedName>
        <fullName evidence="10">MiaB-like tRNA modifying enzyme</fullName>
    </submittedName>
</protein>
<evidence type="ECO:0000259" key="8">
    <source>
        <dbReference type="PROSITE" id="PS51449"/>
    </source>
</evidence>
<dbReference type="InterPro" id="IPR058240">
    <property type="entry name" value="rSAM_sf"/>
</dbReference>
<evidence type="ECO:0000256" key="6">
    <source>
        <dbReference type="ARBA" id="ARBA00023004"/>
    </source>
</evidence>
<dbReference type="PROSITE" id="PS51918">
    <property type="entry name" value="RADICAL_SAM"/>
    <property type="match status" value="1"/>
</dbReference>
<dbReference type="Proteomes" id="UP000006176">
    <property type="component" value="Chromosome"/>
</dbReference>
<dbReference type="Pfam" id="PF00919">
    <property type="entry name" value="UPF0004"/>
    <property type="match status" value="1"/>
</dbReference>
<dbReference type="OrthoDB" id="9805215at2"/>
<keyword evidence="2" id="KW-0004">4Fe-4S</keyword>
<evidence type="ECO:0000256" key="1">
    <source>
        <dbReference type="ARBA" id="ARBA00001966"/>
    </source>
</evidence>
<evidence type="ECO:0000256" key="4">
    <source>
        <dbReference type="ARBA" id="ARBA00022691"/>
    </source>
</evidence>
<dbReference type="SFLD" id="SFLDG01082">
    <property type="entry name" value="B12-binding_domain_containing"/>
    <property type="match status" value="1"/>
</dbReference>
<evidence type="ECO:0000256" key="2">
    <source>
        <dbReference type="ARBA" id="ARBA00022485"/>
    </source>
</evidence>
<dbReference type="KEGG" id="sba:Sulba_1343"/>
<dbReference type="SFLD" id="SFLDS00029">
    <property type="entry name" value="Radical_SAM"/>
    <property type="match status" value="1"/>
</dbReference>
<dbReference type="PANTHER" id="PTHR11918:SF45">
    <property type="entry name" value="THREONYLCARBAMOYLADENOSINE TRNA METHYLTHIOTRANSFERASE"/>
    <property type="match status" value="1"/>
</dbReference>
<dbReference type="InterPro" id="IPR006467">
    <property type="entry name" value="MiaB-like_bact"/>
</dbReference>
<dbReference type="GO" id="GO:0035598">
    <property type="term" value="F:tRNA (N(6)-L-threonylcarbamoyladenosine(37)-C(2))-methylthiotransferase activity"/>
    <property type="evidence" value="ECO:0007669"/>
    <property type="project" value="TreeGrafter"/>
</dbReference>
<keyword evidence="7" id="KW-0411">Iron-sulfur</keyword>
<proteinExistence type="predicted"/>
<keyword evidence="3" id="KW-0808">Transferase</keyword>
<evidence type="ECO:0000256" key="5">
    <source>
        <dbReference type="ARBA" id="ARBA00022723"/>
    </source>
</evidence>
<organism evidence="10 11">
    <name type="scientific">Sulfurospirillum barnesii (strain ATCC 700032 / DSM 10660 / SES-3)</name>
    <dbReference type="NCBI Taxonomy" id="760154"/>
    <lineage>
        <taxon>Bacteria</taxon>
        <taxon>Pseudomonadati</taxon>
        <taxon>Campylobacterota</taxon>
        <taxon>Epsilonproteobacteria</taxon>
        <taxon>Campylobacterales</taxon>
        <taxon>Sulfurospirillaceae</taxon>
        <taxon>Sulfurospirillum</taxon>
    </lineage>
</organism>
<dbReference type="GO" id="GO:0046872">
    <property type="term" value="F:metal ion binding"/>
    <property type="evidence" value="ECO:0007669"/>
    <property type="project" value="UniProtKB-KW"/>
</dbReference>
<dbReference type="NCBIfam" id="TIGR00089">
    <property type="entry name" value="MiaB/RimO family radical SAM methylthiotransferase"/>
    <property type="match status" value="1"/>
</dbReference>
<dbReference type="GO" id="GO:0051539">
    <property type="term" value="F:4 iron, 4 sulfur cluster binding"/>
    <property type="evidence" value="ECO:0007669"/>
    <property type="project" value="UniProtKB-KW"/>
</dbReference>
<evidence type="ECO:0000256" key="3">
    <source>
        <dbReference type="ARBA" id="ARBA00022679"/>
    </source>
</evidence>
<dbReference type="SUPFAM" id="SSF102114">
    <property type="entry name" value="Radical SAM enzymes"/>
    <property type="match status" value="1"/>
</dbReference>
<comment type="cofactor">
    <cofactor evidence="1">
        <name>[4Fe-4S] cluster</name>
        <dbReference type="ChEBI" id="CHEBI:49883"/>
    </cofactor>
</comment>
<evidence type="ECO:0000313" key="10">
    <source>
        <dbReference type="EMBL" id="AFL68633.1"/>
    </source>
</evidence>
<dbReference type="AlphaFoldDB" id="I3XXF9"/>
<keyword evidence="11" id="KW-1185">Reference proteome</keyword>
<keyword evidence="5" id="KW-0479">Metal-binding</keyword>
<dbReference type="InterPro" id="IPR006638">
    <property type="entry name" value="Elp3/MiaA/NifB-like_rSAM"/>
</dbReference>
<sequence>MKKVFFKTFGCRTNIYDTQVMIENLKDFEITEHEADADIVVVNSCTVTNGADTGVRSYINHASKLGKKVILAGCGAMSKGESLFSQQKVFGVLGHSEKRSINTLLHNATPFFEIGDLTSLDETIVHEYTGKTKAFIKIQEGCNFRCSYCIIPYVRGNARSQDEQKIIEQVEKLALNGYGEFVLTGTNIGSYGKDKSSSLGKLVQRLGAIRGVRRIRLGSIEPVQIDESFREILNEPWLERHLHVALQHTSEAMLKLMRRRNSVTQDLELFSELSEKGFALGTDFITGHPGESEAIWEEAYAMLEKFPLTHIHAFTYSKRDGTPSSTMKPEIKGDVAKARHQHIETLIAQKNRAFREKNSTTPLDVLVEESKENHFVGYDQFFNKVIIQSQRDLLKEWVRLEQYDIMQEANYAHF</sequence>
<dbReference type="STRING" id="760154.Sulba_1343"/>
<dbReference type="PROSITE" id="PS51449">
    <property type="entry name" value="MTTASE_N"/>
    <property type="match status" value="1"/>
</dbReference>
<dbReference type="InterPro" id="IPR007197">
    <property type="entry name" value="rSAM"/>
</dbReference>
<keyword evidence="4" id="KW-0949">S-adenosyl-L-methionine</keyword>
<dbReference type="InterPro" id="IPR038135">
    <property type="entry name" value="Methylthiotransferase_N_sf"/>
</dbReference>
<dbReference type="PROSITE" id="PS01278">
    <property type="entry name" value="MTTASE_RADICAL"/>
    <property type="match status" value="1"/>
</dbReference>
<dbReference type="eggNOG" id="COG0621">
    <property type="taxonomic scope" value="Bacteria"/>
</dbReference>
<feature type="domain" description="MTTase N-terminal" evidence="8">
    <location>
        <begin position="2"/>
        <end position="110"/>
    </location>
</feature>
<dbReference type="InterPro" id="IPR020612">
    <property type="entry name" value="Methylthiotransferase_CS"/>
</dbReference>
<dbReference type="PATRIC" id="fig|760154.4.peg.1345"/>
<dbReference type="Pfam" id="PF04055">
    <property type="entry name" value="Radical_SAM"/>
    <property type="match status" value="1"/>
</dbReference>
<name>I3XXF9_SULBS</name>
<keyword evidence="6" id="KW-0408">Iron</keyword>
<gene>
    <name evidence="10" type="ordered locus">Sulba_1343</name>
</gene>
<dbReference type="Gene3D" id="3.80.30.20">
    <property type="entry name" value="tm_1862 like domain"/>
    <property type="match status" value="1"/>
</dbReference>
<evidence type="ECO:0000259" key="9">
    <source>
        <dbReference type="PROSITE" id="PS51918"/>
    </source>
</evidence>
<dbReference type="SMART" id="SM00729">
    <property type="entry name" value="Elp3"/>
    <property type="match status" value="1"/>
</dbReference>
<accession>I3XXF9</accession>
<dbReference type="Gene3D" id="3.40.50.12160">
    <property type="entry name" value="Methylthiotransferase, N-terminal domain"/>
    <property type="match status" value="1"/>
</dbReference>
<evidence type="ECO:0000256" key="7">
    <source>
        <dbReference type="ARBA" id="ARBA00023014"/>
    </source>
</evidence>
<dbReference type="InterPro" id="IPR005839">
    <property type="entry name" value="Methylthiotransferase"/>
</dbReference>
<dbReference type="EMBL" id="CP003333">
    <property type="protein sequence ID" value="AFL68633.1"/>
    <property type="molecule type" value="Genomic_DNA"/>
</dbReference>
<evidence type="ECO:0000313" key="11">
    <source>
        <dbReference type="Proteomes" id="UP000006176"/>
    </source>
</evidence>
<feature type="domain" description="Radical SAM core" evidence="9">
    <location>
        <begin position="128"/>
        <end position="355"/>
    </location>
</feature>